<evidence type="ECO:0000313" key="1">
    <source>
        <dbReference type="EMBL" id="KAJ3532372.1"/>
    </source>
</evidence>
<dbReference type="Proteomes" id="UP001148662">
    <property type="component" value="Unassembled WGS sequence"/>
</dbReference>
<evidence type="ECO:0000313" key="2">
    <source>
        <dbReference type="Proteomes" id="UP001148662"/>
    </source>
</evidence>
<name>A0ACC1S592_9APHY</name>
<reference evidence="1" key="1">
    <citation type="submission" date="2022-07" db="EMBL/GenBank/DDBJ databases">
        <title>Genome Sequence of Phlebia brevispora.</title>
        <authorList>
            <person name="Buettner E."/>
        </authorList>
    </citation>
    <scope>NUCLEOTIDE SEQUENCE</scope>
    <source>
        <strain evidence="1">MPL23</strain>
    </source>
</reference>
<protein>
    <submittedName>
        <fullName evidence="1">Uncharacterized protein</fullName>
    </submittedName>
</protein>
<proteinExistence type="predicted"/>
<accession>A0ACC1S592</accession>
<keyword evidence="2" id="KW-1185">Reference proteome</keyword>
<gene>
    <name evidence="1" type="ORF">NM688_g7434</name>
</gene>
<organism evidence="1 2">
    <name type="scientific">Phlebia brevispora</name>
    <dbReference type="NCBI Taxonomy" id="194682"/>
    <lineage>
        <taxon>Eukaryota</taxon>
        <taxon>Fungi</taxon>
        <taxon>Dikarya</taxon>
        <taxon>Basidiomycota</taxon>
        <taxon>Agaricomycotina</taxon>
        <taxon>Agaricomycetes</taxon>
        <taxon>Polyporales</taxon>
        <taxon>Meruliaceae</taxon>
        <taxon>Phlebia</taxon>
    </lineage>
</organism>
<sequence>MQTRRASHHVSAQTTVFCTAITLRTVVTKVWKDVFLGKLDIRLLVDSPELVHTERLKSVKMTLKKLTFVTGNPMKVSEVRAILGNANIEIVNQDLDVPELQGTTEEIAKEKCRRAAEILQGPCITEDTALCFEALNGLPGPYIKFFLKELGLEGLNTLLVGFPTTAAYALCTFAYSAGPGTEPILFEGRTDGKIVPPRGVSKFGWNPVFEVNGTGKTFAEMSEEEKNAISHRGRALEKLTAFLRTQAVQA</sequence>
<dbReference type="EMBL" id="JANHOG010001736">
    <property type="protein sequence ID" value="KAJ3532372.1"/>
    <property type="molecule type" value="Genomic_DNA"/>
</dbReference>
<comment type="caution">
    <text evidence="1">The sequence shown here is derived from an EMBL/GenBank/DDBJ whole genome shotgun (WGS) entry which is preliminary data.</text>
</comment>